<evidence type="ECO:0000259" key="9">
    <source>
        <dbReference type="Pfam" id="PF06814"/>
    </source>
</evidence>
<dbReference type="InParanoid" id="A0A6P8J0T7"/>
<evidence type="ECO:0000256" key="2">
    <source>
        <dbReference type="ARBA" id="ARBA00022692"/>
    </source>
</evidence>
<feature type="domain" description="GOST seven transmembrane" evidence="9">
    <location>
        <begin position="308"/>
        <end position="553"/>
    </location>
</feature>
<feature type="region of interest" description="Disordered" evidence="6">
    <location>
        <begin position="134"/>
        <end position="253"/>
    </location>
</feature>
<evidence type="ECO:0000256" key="3">
    <source>
        <dbReference type="ARBA" id="ARBA00022729"/>
    </source>
</evidence>
<feature type="transmembrane region" description="Helical" evidence="7">
    <location>
        <begin position="529"/>
        <end position="546"/>
    </location>
</feature>
<feature type="transmembrane region" description="Helical" evidence="7">
    <location>
        <begin position="341"/>
        <end position="360"/>
    </location>
</feature>
<dbReference type="GO" id="GO:0005794">
    <property type="term" value="C:Golgi apparatus"/>
    <property type="evidence" value="ECO:0007669"/>
    <property type="project" value="TreeGrafter"/>
</dbReference>
<keyword evidence="5 7" id="KW-0472">Membrane</keyword>
<keyword evidence="3 8" id="KW-0732">Signal</keyword>
<evidence type="ECO:0000256" key="4">
    <source>
        <dbReference type="ARBA" id="ARBA00022989"/>
    </source>
</evidence>
<evidence type="ECO:0000256" key="7">
    <source>
        <dbReference type="SAM" id="Phobius"/>
    </source>
</evidence>
<dbReference type="KEGG" id="aten:116307110"/>
<dbReference type="GO" id="GO:0005829">
    <property type="term" value="C:cytosol"/>
    <property type="evidence" value="ECO:0007669"/>
    <property type="project" value="GOC"/>
</dbReference>
<evidence type="ECO:0000256" key="5">
    <source>
        <dbReference type="ARBA" id="ARBA00023136"/>
    </source>
</evidence>
<feature type="chain" id="PRO_5027833796" evidence="8">
    <location>
        <begin position="23"/>
        <end position="640"/>
    </location>
</feature>
<sequence>MAAFRLLLVCSVLLVFPISSDSLPEPGKQEMVFPTSETHKTFSKALYEGTTISVKGSCSSIEESTPTIKISWKLIYSQCAEQFMGLTENMINVYWDKTYNHEIHGEDTVICNNNIHLSDMTSQEEYNFNDTLPNAAKFKKDNDGSDQEEVAKPVDGGKTGKPNPGKNGTQAEEHSENNNATDQRTAEIRQERSAEMEDKEVKTLLRVKRDNEVNGGVPASNTKKQRKSKKTKNQKKESNIPKTKKNPKSSEKSRRIALIKRDGIYMLIVTVMPVKPEKTKESEKSSFHLKLEVAMESKSGYLSATDWPLLPFYGVMSLVYLFYGIIWLIVSACQWRDLLRIQFWIGGVIALGMLEKAVFYSEYNNVNNTGVATPGLVVFAEIISVAKRTLARMLVIIVSMGFGIVKPRLGKSLHRVLVVGALYFIIGIVEGYLRSHRLKADPSKEQLIAGIPLAVLDAAICWWIFMSLVQTTRTLRIRRNVIKLSLYRHFTNTLIFAVLASVAYMIWSIKTHKFAECIKDWSELWLDEAFWHFLFSIILLVIMVLWRPTANNQRYAFTPIVDFDEDEEDNVTLSEAFDGMKMRNTRTEVIVDGDSKKKAEDDLKWVEENIPSSAADAVLPSVLDSDEELMTTKFEMSKME</sequence>
<feature type="transmembrane region" description="Helical" evidence="7">
    <location>
        <begin position="417"/>
        <end position="435"/>
    </location>
</feature>
<feature type="signal peptide" evidence="8">
    <location>
        <begin position="1"/>
        <end position="22"/>
    </location>
</feature>
<dbReference type="PANTHER" id="PTHR21229">
    <property type="entry name" value="LUNG SEVEN TRANSMEMBRANE RECEPTOR"/>
    <property type="match status" value="1"/>
</dbReference>
<dbReference type="AlphaFoldDB" id="A0A6P8J0T7"/>
<dbReference type="Proteomes" id="UP000515163">
    <property type="component" value="Unplaced"/>
</dbReference>
<feature type="transmembrane region" description="Helical" evidence="7">
    <location>
        <begin position="307"/>
        <end position="329"/>
    </location>
</feature>
<dbReference type="PANTHER" id="PTHR21229:SF1">
    <property type="entry name" value="GH17801P"/>
    <property type="match status" value="1"/>
</dbReference>
<gene>
    <name evidence="11" type="primary">LOC116307110</name>
</gene>
<keyword evidence="10" id="KW-1185">Reference proteome</keyword>
<feature type="transmembrane region" description="Helical" evidence="7">
    <location>
        <begin position="447"/>
        <end position="469"/>
    </location>
</feature>
<evidence type="ECO:0000256" key="1">
    <source>
        <dbReference type="ARBA" id="ARBA00004141"/>
    </source>
</evidence>
<keyword evidence="2 7" id="KW-0812">Transmembrane</keyword>
<dbReference type="OrthoDB" id="19932at2759"/>
<evidence type="ECO:0000256" key="6">
    <source>
        <dbReference type="SAM" id="MobiDB-lite"/>
    </source>
</evidence>
<dbReference type="GeneID" id="116307110"/>
<dbReference type="InterPro" id="IPR009637">
    <property type="entry name" value="GPR107/GPR108-like"/>
</dbReference>
<feature type="compositionally biased region" description="Basic and acidic residues" evidence="6">
    <location>
        <begin position="184"/>
        <end position="212"/>
    </location>
</feature>
<name>A0A6P8J0T7_ACTTE</name>
<protein>
    <submittedName>
        <fullName evidence="11">Transmembrane protein 87A-like</fullName>
    </submittedName>
</protein>
<dbReference type="GO" id="GO:0042147">
    <property type="term" value="P:retrograde transport, endosome to Golgi"/>
    <property type="evidence" value="ECO:0007669"/>
    <property type="project" value="TreeGrafter"/>
</dbReference>
<feature type="compositionally biased region" description="Low complexity" evidence="6">
    <location>
        <begin position="160"/>
        <end position="169"/>
    </location>
</feature>
<comment type="subcellular location">
    <subcellularLocation>
        <location evidence="1">Membrane</location>
        <topology evidence="1">Multi-pass membrane protein</topology>
    </subcellularLocation>
</comment>
<dbReference type="Pfam" id="PF06814">
    <property type="entry name" value="GOST_TM"/>
    <property type="match status" value="1"/>
</dbReference>
<dbReference type="GO" id="GO:0016020">
    <property type="term" value="C:membrane"/>
    <property type="evidence" value="ECO:0007669"/>
    <property type="project" value="UniProtKB-SubCell"/>
</dbReference>
<accession>A0A6P8J0T7</accession>
<proteinExistence type="predicted"/>
<organism evidence="10 11">
    <name type="scientific">Actinia tenebrosa</name>
    <name type="common">Australian red waratah sea anemone</name>
    <dbReference type="NCBI Taxonomy" id="6105"/>
    <lineage>
        <taxon>Eukaryota</taxon>
        <taxon>Metazoa</taxon>
        <taxon>Cnidaria</taxon>
        <taxon>Anthozoa</taxon>
        <taxon>Hexacorallia</taxon>
        <taxon>Actiniaria</taxon>
        <taxon>Actiniidae</taxon>
        <taxon>Actinia</taxon>
    </lineage>
</organism>
<feature type="compositionally biased region" description="Basic residues" evidence="6">
    <location>
        <begin position="223"/>
        <end position="233"/>
    </location>
</feature>
<evidence type="ECO:0000313" key="11">
    <source>
        <dbReference type="RefSeq" id="XP_031573117.1"/>
    </source>
</evidence>
<feature type="transmembrane region" description="Helical" evidence="7">
    <location>
        <begin position="490"/>
        <end position="509"/>
    </location>
</feature>
<reference evidence="11" key="1">
    <citation type="submission" date="2025-08" db="UniProtKB">
        <authorList>
            <consortium name="RefSeq"/>
        </authorList>
    </citation>
    <scope>IDENTIFICATION</scope>
    <source>
        <tissue evidence="11">Tentacle</tissue>
    </source>
</reference>
<feature type="transmembrane region" description="Helical" evidence="7">
    <location>
        <begin position="389"/>
        <end position="405"/>
    </location>
</feature>
<evidence type="ECO:0000313" key="10">
    <source>
        <dbReference type="Proteomes" id="UP000515163"/>
    </source>
</evidence>
<keyword evidence="4 7" id="KW-1133">Transmembrane helix</keyword>
<dbReference type="RefSeq" id="XP_031573117.1">
    <property type="nucleotide sequence ID" value="XM_031717257.1"/>
</dbReference>
<dbReference type="InterPro" id="IPR053937">
    <property type="entry name" value="GOST_TM"/>
</dbReference>
<dbReference type="FunCoup" id="A0A6P8J0T7">
    <property type="interactions" value="2737"/>
</dbReference>
<evidence type="ECO:0000256" key="8">
    <source>
        <dbReference type="SAM" id="SignalP"/>
    </source>
</evidence>